<dbReference type="AlphaFoldDB" id="A0AAD5JF50"/>
<evidence type="ECO:0000313" key="2">
    <source>
        <dbReference type="Proteomes" id="UP001064489"/>
    </source>
</evidence>
<protein>
    <submittedName>
        <fullName evidence="1">Uncharacterized protein</fullName>
    </submittedName>
</protein>
<dbReference type="Pfam" id="PF25111">
    <property type="entry name" value="AtTam9"/>
    <property type="match status" value="1"/>
</dbReference>
<comment type="caution">
    <text evidence="1">The sequence shown here is derived from an EMBL/GenBank/DDBJ whole genome shotgun (WGS) entry which is preliminary data.</text>
</comment>
<reference evidence="1" key="2">
    <citation type="submission" date="2023-02" db="EMBL/GenBank/DDBJ databases">
        <authorList>
            <person name="Swenson N.G."/>
            <person name="Wegrzyn J.L."/>
            <person name="Mcevoy S.L."/>
        </authorList>
    </citation>
    <scope>NUCLEOTIDE SEQUENCE</scope>
    <source>
        <strain evidence="1">91603</strain>
        <tissue evidence="1">Leaf</tissue>
    </source>
</reference>
<reference evidence="1" key="1">
    <citation type="journal article" date="2022" name="Plant J.">
        <title>Strategies of tolerance reflected in two North American maple genomes.</title>
        <authorList>
            <person name="McEvoy S.L."/>
            <person name="Sezen U.U."/>
            <person name="Trouern-Trend A."/>
            <person name="McMahon S.M."/>
            <person name="Schaberg P.G."/>
            <person name="Yang J."/>
            <person name="Wegrzyn J.L."/>
            <person name="Swenson N.G."/>
        </authorList>
    </citation>
    <scope>NUCLEOTIDE SEQUENCE</scope>
    <source>
        <strain evidence="1">91603</strain>
    </source>
</reference>
<dbReference type="Proteomes" id="UP001064489">
    <property type="component" value="Chromosome 1"/>
</dbReference>
<gene>
    <name evidence="1" type="ORF">LWI28_021643</name>
</gene>
<sequence>MGPKGSMLGVRCDGTGVRLPAEDERTAAMKWGRRLCRGHREQKLKIIVVKGTFAPPPPYVGLGYDNEFYQVVPKIEAENKELESKEQISNLESFLELEPTATAATEAVMTEAGERSVVVVGGFGEEIGGVFAGDVEISYLPHSILGQSRNHREFEPSCSRRPGSMGNKPAKQEREEILLKIVPPLDHAYVRWLTRDLERIHGFTVRNPRPVKPPDHYIEYMRLNGWLDVNLNDPDLAHLFK</sequence>
<name>A0AAD5JF50_ACENE</name>
<dbReference type="EMBL" id="JAJSOW010000003">
    <property type="protein sequence ID" value="KAI9196175.1"/>
    <property type="molecule type" value="Genomic_DNA"/>
</dbReference>
<dbReference type="InterPro" id="IPR056895">
    <property type="entry name" value="AtTam9"/>
</dbReference>
<evidence type="ECO:0000313" key="1">
    <source>
        <dbReference type="EMBL" id="KAI9196175.1"/>
    </source>
</evidence>
<accession>A0AAD5JF50</accession>
<organism evidence="1 2">
    <name type="scientific">Acer negundo</name>
    <name type="common">Box elder</name>
    <dbReference type="NCBI Taxonomy" id="4023"/>
    <lineage>
        <taxon>Eukaryota</taxon>
        <taxon>Viridiplantae</taxon>
        <taxon>Streptophyta</taxon>
        <taxon>Embryophyta</taxon>
        <taxon>Tracheophyta</taxon>
        <taxon>Spermatophyta</taxon>
        <taxon>Magnoliopsida</taxon>
        <taxon>eudicotyledons</taxon>
        <taxon>Gunneridae</taxon>
        <taxon>Pentapetalae</taxon>
        <taxon>rosids</taxon>
        <taxon>malvids</taxon>
        <taxon>Sapindales</taxon>
        <taxon>Sapindaceae</taxon>
        <taxon>Hippocastanoideae</taxon>
        <taxon>Acereae</taxon>
        <taxon>Acer</taxon>
    </lineage>
</organism>
<keyword evidence="2" id="KW-1185">Reference proteome</keyword>
<proteinExistence type="predicted"/>